<dbReference type="SUPFAM" id="SSF57716">
    <property type="entry name" value="Glucocorticoid receptor-like (DNA-binding domain)"/>
    <property type="match status" value="1"/>
</dbReference>
<proteinExistence type="predicted"/>
<evidence type="ECO:0000256" key="4">
    <source>
        <dbReference type="PROSITE-ProRule" id="PRU00510"/>
    </source>
</evidence>
<gene>
    <name evidence="6" type="ORF">GCM10022287_12190</name>
</gene>
<keyword evidence="1" id="KW-0479">Metal-binding</keyword>
<dbReference type="Pfam" id="PF01258">
    <property type="entry name" value="zf-dskA_traR"/>
    <property type="match status" value="1"/>
</dbReference>
<keyword evidence="3" id="KW-0862">Zinc</keyword>
<keyword evidence="7" id="KW-1185">Reference proteome</keyword>
<evidence type="ECO:0000313" key="6">
    <source>
        <dbReference type="EMBL" id="GAA4172012.1"/>
    </source>
</evidence>
<comment type="caution">
    <text evidence="6">The sequence shown here is derived from an EMBL/GenBank/DDBJ whole genome shotgun (WGS) entry which is preliminary data.</text>
</comment>
<accession>A0ABP7ZWH6</accession>
<dbReference type="PROSITE" id="PS51128">
    <property type="entry name" value="ZF_DKSA_2"/>
    <property type="match status" value="1"/>
</dbReference>
<dbReference type="Proteomes" id="UP001501079">
    <property type="component" value="Unassembled WGS sequence"/>
</dbReference>
<protein>
    <recommendedName>
        <fullName evidence="5">Zinc finger DksA/TraR C4-type domain-containing protein</fullName>
    </recommendedName>
</protein>
<evidence type="ECO:0000313" key="7">
    <source>
        <dbReference type="Proteomes" id="UP001501079"/>
    </source>
</evidence>
<dbReference type="Gene3D" id="1.20.120.910">
    <property type="entry name" value="DksA, coiled-coil domain"/>
    <property type="match status" value="1"/>
</dbReference>
<evidence type="ECO:0000256" key="2">
    <source>
        <dbReference type="ARBA" id="ARBA00022771"/>
    </source>
</evidence>
<name>A0ABP7ZWH6_9MICO</name>
<feature type="domain" description="Zinc finger DksA/TraR C4-type" evidence="5">
    <location>
        <begin position="82"/>
        <end position="113"/>
    </location>
</feature>
<feature type="zinc finger region" description="dksA C4-type" evidence="4">
    <location>
        <begin position="87"/>
        <end position="111"/>
    </location>
</feature>
<keyword evidence="2" id="KW-0863">Zinc-finger</keyword>
<dbReference type="InterPro" id="IPR000962">
    <property type="entry name" value="Znf_DskA_TraR"/>
</dbReference>
<dbReference type="PANTHER" id="PTHR33823">
    <property type="entry name" value="RNA POLYMERASE-BINDING TRANSCRIPTION FACTOR DKSA-RELATED"/>
    <property type="match status" value="1"/>
</dbReference>
<dbReference type="RefSeq" id="WP_344752403.1">
    <property type="nucleotide sequence ID" value="NZ_BAABBW010000002.1"/>
</dbReference>
<evidence type="ECO:0000256" key="1">
    <source>
        <dbReference type="ARBA" id="ARBA00022723"/>
    </source>
</evidence>
<sequence>MTERDEIERMLRSRLSELESRASALDDALAALGGLRDASTDDEHDPDGAPVSGEWSRLTGIRHEIEAEIAATNAALTRLAAGGYGVCARCGSPIAPARLAARPTATLCIACAELAGRRP</sequence>
<evidence type="ECO:0000259" key="5">
    <source>
        <dbReference type="Pfam" id="PF01258"/>
    </source>
</evidence>
<evidence type="ECO:0000256" key="3">
    <source>
        <dbReference type="ARBA" id="ARBA00022833"/>
    </source>
</evidence>
<dbReference type="EMBL" id="BAABBW010000002">
    <property type="protein sequence ID" value="GAA4172012.1"/>
    <property type="molecule type" value="Genomic_DNA"/>
</dbReference>
<reference evidence="7" key="1">
    <citation type="journal article" date="2019" name="Int. J. Syst. Evol. Microbiol.">
        <title>The Global Catalogue of Microorganisms (GCM) 10K type strain sequencing project: providing services to taxonomists for standard genome sequencing and annotation.</title>
        <authorList>
            <consortium name="The Broad Institute Genomics Platform"/>
            <consortium name="The Broad Institute Genome Sequencing Center for Infectious Disease"/>
            <person name="Wu L."/>
            <person name="Ma J."/>
        </authorList>
    </citation>
    <scope>NUCLEOTIDE SEQUENCE [LARGE SCALE GENOMIC DNA]</scope>
    <source>
        <strain evidence="7">JCM 17591</strain>
    </source>
</reference>
<organism evidence="6 7">
    <name type="scientific">Gryllotalpicola koreensis</name>
    <dbReference type="NCBI Taxonomy" id="993086"/>
    <lineage>
        <taxon>Bacteria</taxon>
        <taxon>Bacillati</taxon>
        <taxon>Actinomycetota</taxon>
        <taxon>Actinomycetes</taxon>
        <taxon>Micrococcales</taxon>
        <taxon>Microbacteriaceae</taxon>
        <taxon>Gryllotalpicola</taxon>
    </lineage>
</organism>